<dbReference type="Pfam" id="PF25597">
    <property type="entry name" value="SH3_retrovirus"/>
    <property type="match status" value="1"/>
</dbReference>
<accession>A0ABQ5JAR3</accession>
<protein>
    <submittedName>
        <fullName evidence="4">Ribonuclease H-like domain-containing protein</fullName>
    </submittedName>
</protein>
<proteinExistence type="predicted"/>
<feature type="domain" description="Retroviral polymerase SH3-like" evidence="3">
    <location>
        <begin position="363"/>
        <end position="417"/>
    </location>
</feature>
<dbReference type="InterPro" id="IPR057670">
    <property type="entry name" value="SH3_retrovirus"/>
</dbReference>
<feature type="compositionally biased region" description="Basic and acidic residues" evidence="1">
    <location>
        <begin position="1"/>
        <end position="30"/>
    </location>
</feature>
<gene>
    <name evidence="4" type="ORF">Tco_1125661</name>
</gene>
<reference evidence="4" key="2">
    <citation type="submission" date="2022-01" db="EMBL/GenBank/DDBJ databases">
        <authorList>
            <person name="Yamashiro T."/>
            <person name="Shiraishi A."/>
            <person name="Satake H."/>
            <person name="Nakayama K."/>
        </authorList>
    </citation>
    <scope>NUCLEOTIDE SEQUENCE</scope>
</reference>
<comment type="caution">
    <text evidence="4">The sequence shown here is derived from an EMBL/GenBank/DDBJ whole genome shotgun (WGS) entry which is preliminary data.</text>
</comment>
<dbReference type="InterPro" id="IPR043502">
    <property type="entry name" value="DNA/RNA_pol_sf"/>
</dbReference>
<dbReference type="Proteomes" id="UP001151760">
    <property type="component" value="Unassembled WGS sequence"/>
</dbReference>
<evidence type="ECO:0000313" key="5">
    <source>
        <dbReference type="Proteomes" id="UP001151760"/>
    </source>
</evidence>
<dbReference type="InterPro" id="IPR013103">
    <property type="entry name" value="RVT_2"/>
</dbReference>
<feature type="region of interest" description="Disordered" evidence="1">
    <location>
        <begin position="1"/>
        <end position="34"/>
    </location>
</feature>
<feature type="region of interest" description="Disordered" evidence="1">
    <location>
        <begin position="458"/>
        <end position="511"/>
    </location>
</feature>
<reference evidence="4" key="1">
    <citation type="journal article" date="2022" name="Int. J. Mol. Sci.">
        <title>Draft Genome of Tanacetum Coccineum: Genomic Comparison of Closely Related Tanacetum-Family Plants.</title>
        <authorList>
            <person name="Yamashiro T."/>
            <person name="Shiraishi A."/>
            <person name="Nakayama K."/>
            <person name="Satake H."/>
        </authorList>
    </citation>
    <scope>NUCLEOTIDE SEQUENCE</scope>
</reference>
<feature type="domain" description="Reverse transcriptase Ty1/copia-type" evidence="2">
    <location>
        <begin position="634"/>
        <end position="769"/>
    </location>
</feature>
<feature type="compositionally biased region" description="Basic and acidic residues" evidence="1">
    <location>
        <begin position="493"/>
        <end position="503"/>
    </location>
</feature>
<dbReference type="SUPFAM" id="SSF56672">
    <property type="entry name" value="DNA/RNA polymerases"/>
    <property type="match status" value="1"/>
</dbReference>
<name>A0ABQ5JAR3_9ASTR</name>
<evidence type="ECO:0000259" key="2">
    <source>
        <dbReference type="Pfam" id="PF07727"/>
    </source>
</evidence>
<organism evidence="4 5">
    <name type="scientific">Tanacetum coccineum</name>
    <dbReference type="NCBI Taxonomy" id="301880"/>
    <lineage>
        <taxon>Eukaryota</taxon>
        <taxon>Viridiplantae</taxon>
        <taxon>Streptophyta</taxon>
        <taxon>Embryophyta</taxon>
        <taxon>Tracheophyta</taxon>
        <taxon>Spermatophyta</taxon>
        <taxon>Magnoliopsida</taxon>
        <taxon>eudicotyledons</taxon>
        <taxon>Gunneridae</taxon>
        <taxon>Pentapetalae</taxon>
        <taxon>asterids</taxon>
        <taxon>campanulids</taxon>
        <taxon>Asterales</taxon>
        <taxon>Asteraceae</taxon>
        <taxon>Asteroideae</taxon>
        <taxon>Anthemideae</taxon>
        <taxon>Anthemidinae</taxon>
        <taxon>Tanacetum</taxon>
    </lineage>
</organism>
<evidence type="ECO:0000313" key="4">
    <source>
        <dbReference type="EMBL" id="GJU09231.1"/>
    </source>
</evidence>
<evidence type="ECO:0000259" key="3">
    <source>
        <dbReference type="Pfam" id="PF25597"/>
    </source>
</evidence>
<sequence>MPQKRHFERECKAARNQDSRNKEPTRRTVPVEETTSKALVSQCDGFSYDWSDQVEEGPTNFAPMAYSSTSLNSSTNSEVSNDLNCCSSCLESVKDLKEQNEQLVKDLRTARISDVSYKTSLESVEARLHDLVYHSLDDFVEVNESASESVVKKPTFETNEPKNARKENRAPIIEDWVSESESIGRVLSAVKERKKMLLTGPTVMWGLEGPKHKVFYHVFENNGASMSLKDLTILMHKSRSSQYGWGNKSYLTDYEEIGGGFVAFGDVYFVKELKFKLFSVSQMCDKKNIVLFTDTACVVLSPDFKLTDQSHVLLKVPRKDNMYNVDLKNVVPQGGLTCLFEKATPDESNLRKPALSFMRPFGCLVIILNTIDHLGKFDGKDDEGFFVGYSTNSKVFKVFNSRTIIVEENLHVQFSKNIPNIEESTKACDNAGKARVETVPSKDYILLPLWTQDLSFPSSLKDSPDAGFKPSGEDQKKDAEDPGNEDSEVPSTEEPRVNQEKDANVNSTNNINTVSPIVNAAGIHDNSVDENIVYGCVDDPNMPGLEDIVYSDGDEDFGAEADINNLNAFMPIEELLQFKLQQVWTLMDLPNGKRAIGTKWVYMNKKDERGIVIKNKKGLVTQGYTQEEGIYYDEIDVKSDFLYDKIEEEVYVFQRPGSEDPDFPDKVYKVENALYGLHQAPRAWYETLSTYLSDNGLQRGKIDKTLFIRRDKGDILLVQVYVDDIIFDSTKKLLCTDFEEMMHKKFQMSSVGEFTFFLGLDVKTEAHMINPISLFSKMRCEDVENTSIDP</sequence>
<dbReference type="Pfam" id="PF07727">
    <property type="entry name" value="RVT_2"/>
    <property type="match status" value="1"/>
</dbReference>
<evidence type="ECO:0000256" key="1">
    <source>
        <dbReference type="SAM" id="MobiDB-lite"/>
    </source>
</evidence>
<feature type="compositionally biased region" description="Basic and acidic residues" evidence="1">
    <location>
        <begin position="471"/>
        <end position="480"/>
    </location>
</feature>
<dbReference type="EMBL" id="BQNB010021708">
    <property type="protein sequence ID" value="GJU09231.1"/>
    <property type="molecule type" value="Genomic_DNA"/>
</dbReference>
<keyword evidence="5" id="KW-1185">Reference proteome</keyword>